<dbReference type="InterPro" id="IPR052016">
    <property type="entry name" value="Bact_Sigma-Reg"/>
</dbReference>
<dbReference type="InterPro" id="IPR017944">
    <property type="entry name" value="KaiA/RbsU_helical_domain_sf"/>
</dbReference>
<evidence type="ECO:0000313" key="4">
    <source>
        <dbReference type="Proteomes" id="UP000568839"/>
    </source>
</evidence>
<dbReference type="Proteomes" id="UP000568839">
    <property type="component" value="Unassembled WGS sequence"/>
</dbReference>
<dbReference type="InterPro" id="IPR036457">
    <property type="entry name" value="PPM-type-like_dom_sf"/>
</dbReference>
<dbReference type="SUPFAM" id="SSF81606">
    <property type="entry name" value="PP2C-like"/>
    <property type="match status" value="1"/>
</dbReference>
<protein>
    <submittedName>
        <fullName evidence="3">Sigma-B regulation protein RsbU (Phosphoserine phosphatase)</fullName>
        <ecNumber evidence="3">3.1.3.3</ecNumber>
    </submittedName>
</protein>
<dbReference type="InterPro" id="IPR001932">
    <property type="entry name" value="PPM-type_phosphatase-like_dom"/>
</dbReference>
<dbReference type="SMART" id="SM00331">
    <property type="entry name" value="PP2C_SIG"/>
    <property type="match status" value="1"/>
</dbReference>
<dbReference type="FunFam" id="3.60.40.10:FF:000045">
    <property type="entry name" value="Stage II sporulation protein E"/>
    <property type="match status" value="1"/>
</dbReference>
<name>A0A841PU28_9BACL</name>
<dbReference type="SUPFAM" id="SSF101215">
    <property type="entry name" value="KaiA/RbsU domain"/>
    <property type="match status" value="1"/>
</dbReference>
<dbReference type="Gene3D" id="1.10.1240.30">
    <property type="entry name" value="KaiA/RbsU domain"/>
    <property type="match status" value="1"/>
</dbReference>
<dbReference type="RefSeq" id="WP_184405326.1">
    <property type="nucleotide sequence ID" value="NZ_JACHHJ010000005.1"/>
</dbReference>
<gene>
    <name evidence="3" type="ORF">HNR44_003268</name>
</gene>
<dbReference type="GO" id="GO:0016791">
    <property type="term" value="F:phosphatase activity"/>
    <property type="evidence" value="ECO:0007669"/>
    <property type="project" value="TreeGrafter"/>
</dbReference>
<dbReference type="InterPro" id="IPR014787">
    <property type="entry name" value="PSer_Pase_RsbU_N"/>
</dbReference>
<keyword evidence="4" id="KW-1185">Reference proteome</keyword>
<comment type="caution">
    <text evidence="3">The sequence shown here is derived from an EMBL/GenBank/DDBJ whole genome shotgun (WGS) entry which is preliminary data.</text>
</comment>
<evidence type="ECO:0000256" key="1">
    <source>
        <dbReference type="ARBA" id="ARBA00022801"/>
    </source>
</evidence>
<dbReference type="Pfam" id="PF08673">
    <property type="entry name" value="RsbU_N"/>
    <property type="match status" value="1"/>
</dbReference>
<dbReference type="PANTHER" id="PTHR43156:SF15">
    <property type="entry name" value="PHOSPHOSERINE PHOSPHATASE RSBU"/>
    <property type="match status" value="1"/>
</dbReference>
<organism evidence="3 4">
    <name type="scientific">Geomicrobium halophilum</name>
    <dbReference type="NCBI Taxonomy" id="549000"/>
    <lineage>
        <taxon>Bacteria</taxon>
        <taxon>Bacillati</taxon>
        <taxon>Bacillota</taxon>
        <taxon>Bacilli</taxon>
        <taxon>Bacillales</taxon>
        <taxon>Geomicrobium</taxon>
    </lineage>
</organism>
<keyword evidence="1 3" id="KW-0378">Hydrolase</keyword>
<dbReference type="EMBL" id="JACHHJ010000005">
    <property type="protein sequence ID" value="MBB6451274.1"/>
    <property type="molecule type" value="Genomic_DNA"/>
</dbReference>
<dbReference type="AlphaFoldDB" id="A0A841PU28"/>
<evidence type="ECO:0000259" key="2">
    <source>
        <dbReference type="SMART" id="SM00331"/>
    </source>
</evidence>
<dbReference type="PANTHER" id="PTHR43156">
    <property type="entry name" value="STAGE II SPORULATION PROTEIN E-RELATED"/>
    <property type="match status" value="1"/>
</dbReference>
<sequence>MTTYEGLRDSYKQILYNFLHHKNEQSLYEAQQFSKRVIEEQISPEEIVSIHLEVIEDLYPNLSSETRKSFEILLEVMIGYGMAYREHQILKNKQLELESEIDVAANMQHTFLPKEIPQLADADIGVISVPASKMSGDYYNIVKDGNEYIAIALADIIGKGVPAALCMSMIKYAMDSLPEQLLQPGQLLASLNRTVEQNIAANMFVTMMYASYDPATHIFSYSGAGHEPGFYYDASEDRFNELYAKGLALGISRDTQYREYQQSLSVGDFVVLFSDGVTECRNGDRFLERGELAELIRKYQDKTAQEIVDNVYRELENWQDFQLHDDFTLLLLRREV</sequence>
<accession>A0A841PU28</accession>
<dbReference type="Pfam" id="PF07228">
    <property type="entry name" value="SpoIIE"/>
    <property type="match status" value="1"/>
</dbReference>
<dbReference type="Gene3D" id="3.60.40.10">
    <property type="entry name" value="PPM-type phosphatase domain"/>
    <property type="match status" value="1"/>
</dbReference>
<reference evidence="3 4" key="1">
    <citation type="submission" date="2020-08" db="EMBL/GenBank/DDBJ databases">
        <title>Genomic Encyclopedia of Type Strains, Phase IV (KMG-IV): sequencing the most valuable type-strain genomes for metagenomic binning, comparative biology and taxonomic classification.</title>
        <authorList>
            <person name="Goeker M."/>
        </authorList>
    </citation>
    <scope>NUCLEOTIDE SEQUENCE [LARGE SCALE GENOMIC DNA]</scope>
    <source>
        <strain evidence="3 4">DSM 21769</strain>
    </source>
</reference>
<feature type="domain" description="PPM-type phosphatase" evidence="2">
    <location>
        <begin position="119"/>
        <end position="334"/>
    </location>
</feature>
<evidence type="ECO:0000313" key="3">
    <source>
        <dbReference type="EMBL" id="MBB6451274.1"/>
    </source>
</evidence>
<proteinExistence type="predicted"/>
<dbReference type="EC" id="3.1.3.3" evidence="3"/>